<evidence type="ECO:0000256" key="15">
    <source>
        <dbReference type="RuleBase" id="RU367045"/>
    </source>
</evidence>
<gene>
    <name evidence="18 19" type="primary">LOC109021786</name>
</gene>
<evidence type="ECO:0000313" key="19">
    <source>
        <dbReference type="RefSeq" id="XP_018860050.1"/>
    </source>
</evidence>
<dbReference type="Gene3D" id="3.40.50.300">
    <property type="entry name" value="P-loop containing nucleotide triphosphate hydrolases"/>
    <property type="match status" value="2"/>
</dbReference>
<dbReference type="InterPro" id="IPR004201">
    <property type="entry name" value="Cdc48_dom2"/>
</dbReference>
<evidence type="ECO:0000256" key="6">
    <source>
        <dbReference type="ARBA" id="ARBA00022490"/>
    </source>
</evidence>
<keyword evidence="7 15" id="KW-0479">Metal-binding</keyword>
<sequence length="740" mass="81049">MRFASSSSSANMIVTSTPAPDLAFTNLAYCSHSDLHGFAVPGKKLYLASVGDLFVLSVAGHESIRNGHIALNSIQRRHAKVSAGDTISVSRFIPPDGFDLALLTLELEFVKKGTKNEQIDAVLLSNQLRNRFIDQVMTTGQRVTFEYHGNNYIFTVNQAAVGGQQNSNSLERGMIASDTHFVFETSNASGIKIVNQREAASSNIFRQKEFNLQSLGIGGLSAEFADIFRRAFASRVFPPHVTTKLGIKHVKGMLLYGPPGTGKTLMARQIGTMLNGREPKIVNGPEVLSKFVGETEKNVRDLFADAENDQRTHGDQSELHVIIFDEIDAICKSRGSTRDGTGVHDSIVNQLLTKIDGVESLNNVLLIGMTNRKDLLDEALLRPGRLEVQIEISLPDENGRLQILQIHTNKMKENSFLAPDVNLEELAARTKNYSGAELEGVVKSAVSYALNRQLSLDDLTKPVDEESIKVTMDDFLNALHEIIPAFGASTDDLERCRLNGMVDCGDRNKHIYQRAMLLVEQVKVSKGSPLVTCLLEGPSGSGKSALAATVGIDSDFPYVKIVSAEAMIGLLESTKCAQIVKVFEDAYKSPLSIIILDDIERLLEYVAIGPRFSNIISQTLLVLLKRLPPKGKKLLVIGTTSEVGFLDSVGICDAFSITYHVPILKTDDAKKVLEQLNVFAGEDIDAAAEALNDMPIKKLYMLIEMAAQGELGGSSEAIFSGREKIKISHFYDCLQDIVRY</sequence>
<dbReference type="Proteomes" id="UP000235220">
    <property type="component" value="Chromosome 3"/>
</dbReference>
<comment type="similarity">
    <text evidence="2 15">Belongs to the AAA ATPase family.</text>
</comment>
<accession>A0A2I4HV50</accession>
<dbReference type="GO" id="GO:0006891">
    <property type="term" value="P:intra-Golgi vesicle-mediated transport"/>
    <property type="evidence" value="ECO:0000318"/>
    <property type="project" value="GO_Central"/>
</dbReference>
<keyword evidence="11 15" id="KW-0460">Magnesium</keyword>
<evidence type="ECO:0000256" key="12">
    <source>
        <dbReference type="ARBA" id="ARBA00022892"/>
    </source>
</evidence>
<dbReference type="FunFam" id="1.10.8.60:FF:000049">
    <property type="entry name" value="Vesicle-fusing ATPase"/>
    <property type="match status" value="1"/>
</dbReference>
<evidence type="ECO:0000259" key="16">
    <source>
        <dbReference type="SMART" id="SM00382"/>
    </source>
</evidence>
<dbReference type="OrthoDB" id="9982946at2759"/>
<dbReference type="AlphaFoldDB" id="A0A2I4HV50"/>
<comment type="subcellular location">
    <subcellularLocation>
        <location evidence="1 15">Cytoplasm</location>
    </subcellularLocation>
</comment>
<dbReference type="PANTHER" id="PTHR23078">
    <property type="entry name" value="VESICULAR-FUSION PROTEIN NSF"/>
    <property type="match status" value="1"/>
</dbReference>
<dbReference type="FunFam" id="3.10.330.10:FF:000007">
    <property type="entry name" value="Vesicle-fusing ATPase"/>
    <property type="match status" value="1"/>
</dbReference>
<dbReference type="FunFam" id="2.40.40.20:FF:000012">
    <property type="entry name" value="Vesicle-fusing ATPase protein"/>
    <property type="match status" value="1"/>
</dbReference>
<evidence type="ECO:0000256" key="8">
    <source>
        <dbReference type="ARBA" id="ARBA00022741"/>
    </source>
</evidence>
<evidence type="ECO:0000256" key="5">
    <source>
        <dbReference type="ARBA" id="ARBA00022448"/>
    </source>
</evidence>
<dbReference type="InterPro" id="IPR003593">
    <property type="entry name" value="AAA+_ATPase"/>
</dbReference>
<dbReference type="FunFam" id="3.40.50.300:FF:000187">
    <property type="entry name" value="Vesicular-fusion ATPase SEC18"/>
    <property type="match status" value="1"/>
</dbReference>
<dbReference type="SUPFAM" id="SSF50692">
    <property type="entry name" value="ADC-like"/>
    <property type="match status" value="1"/>
</dbReference>
<evidence type="ECO:0000256" key="11">
    <source>
        <dbReference type="ARBA" id="ARBA00022842"/>
    </source>
</evidence>
<dbReference type="InterPro" id="IPR041569">
    <property type="entry name" value="AAA_lid_3"/>
</dbReference>
<keyword evidence="8 15" id="KW-0547">Nucleotide-binding</keyword>
<dbReference type="GeneID" id="109021786"/>
<dbReference type="InterPro" id="IPR009010">
    <property type="entry name" value="Asp_de-COase-like_dom_sf"/>
</dbReference>
<keyword evidence="17" id="KW-1185">Reference proteome</keyword>
<evidence type="ECO:0000256" key="4">
    <source>
        <dbReference type="ARBA" id="ARBA00019912"/>
    </source>
</evidence>
<dbReference type="FunFam" id="3.40.50.300:FF:000166">
    <property type="entry name" value="vesicle-fusing ATPase isoform X1"/>
    <property type="match status" value="1"/>
</dbReference>
<dbReference type="InterPro" id="IPR029067">
    <property type="entry name" value="CDC48_domain_2-like_sf"/>
</dbReference>
<evidence type="ECO:0000256" key="2">
    <source>
        <dbReference type="ARBA" id="ARBA00006914"/>
    </source>
</evidence>
<evidence type="ECO:0000313" key="18">
    <source>
        <dbReference type="RefSeq" id="XP_018860049.1"/>
    </source>
</evidence>
<organism evidence="17 19">
    <name type="scientific">Juglans regia</name>
    <name type="common">English walnut</name>
    <dbReference type="NCBI Taxonomy" id="51240"/>
    <lineage>
        <taxon>Eukaryota</taxon>
        <taxon>Viridiplantae</taxon>
        <taxon>Streptophyta</taxon>
        <taxon>Embryophyta</taxon>
        <taxon>Tracheophyta</taxon>
        <taxon>Spermatophyta</taxon>
        <taxon>Magnoliopsida</taxon>
        <taxon>eudicotyledons</taxon>
        <taxon>Gunneridae</taxon>
        <taxon>Pentapetalae</taxon>
        <taxon>rosids</taxon>
        <taxon>fabids</taxon>
        <taxon>Fagales</taxon>
        <taxon>Juglandaceae</taxon>
        <taxon>Juglans</taxon>
    </lineage>
</organism>
<evidence type="ECO:0000256" key="7">
    <source>
        <dbReference type="ARBA" id="ARBA00022723"/>
    </source>
</evidence>
<comment type="catalytic activity">
    <reaction evidence="14 15">
        <text>ATP + H2O = ADP + phosphate + H(+)</text>
        <dbReference type="Rhea" id="RHEA:13065"/>
        <dbReference type="ChEBI" id="CHEBI:15377"/>
        <dbReference type="ChEBI" id="CHEBI:15378"/>
        <dbReference type="ChEBI" id="CHEBI:30616"/>
        <dbReference type="ChEBI" id="CHEBI:43474"/>
        <dbReference type="ChEBI" id="CHEBI:456216"/>
        <dbReference type="EC" id="3.6.4.6"/>
    </reaction>
</comment>
<dbReference type="Gene3D" id="2.40.40.20">
    <property type="match status" value="1"/>
</dbReference>
<evidence type="ECO:0000256" key="3">
    <source>
        <dbReference type="ARBA" id="ARBA00012674"/>
    </source>
</evidence>
<keyword evidence="12 15" id="KW-0931">ER-Golgi transport</keyword>
<dbReference type="CDD" id="cd19504">
    <property type="entry name" value="RecA-like_NSF-SEC18_r1-like"/>
    <property type="match status" value="1"/>
</dbReference>
<keyword evidence="10 15" id="KW-0067">ATP-binding</keyword>
<dbReference type="GO" id="GO:0043001">
    <property type="term" value="P:Golgi to plasma membrane protein transport"/>
    <property type="evidence" value="ECO:0000318"/>
    <property type="project" value="GO_Central"/>
</dbReference>
<dbReference type="InterPro" id="IPR027417">
    <property type="entry name" value="P-loop_NTPase"/>
</dbReference>
<evidence type="ECO:0000256" key="10">
    <source>
        <dbReference type="ARBA" id="ARBA00022840"/>
    </source>
</evidence>
<evidence type="ECO:0000313" key="17">
    <source>
        <dbReference type="Proteomes" id="UP000235220"/>
    </source>
</evidence>
<keyword evidence="6 15" id="KW-0963">Cytoplasm</keyword>
<dbReference type="GO" id="GO:0016887">
    <property type="term" value="F:ATP hydrolysis activity"/>
    <property type="evidence" value="ECO:0000318"/>
    <property type="project" value="GO_Central"/>
</dbReference>
<dbReference type="SUPFAM" id="SSF54585">
    <property type="entry name" value="Cdc48 domain 2-like"/>
    <property type="match status" value="1"/>
</dbReference>
<dbReference type="SMART" id="SM00382">
    <property type="entry name" value="AAA"/>
    <property type="match status" value="2"/>
</dbReference>
<evidence type="ECO:0000256" key="1">
    <source>
        <dbReference type="ARBA" id="ARBA00004496"/>
    </source>
</evidence>
<dbReference type="InterPro" id="IPR039812">
    <property type="entry name" value="Vesicle-fus_ATPase"/>
</dbReference>
<keyword evidence="13 15" id="KW-0653">Protein transport</keyword>
<dbReference type="EC" id="3.6.4.6" evidence="3 15"/>
<dbReference type="KEGG" id="jre:109021786"/>
<dbReference type="PROSITE" id="PS00674">
    <property type="entry name" value="AAA"/>
    <property type="match status" value="1"/>
</dbReference>
<dbReference type="RefSeq" id="XP_018860049.1">
    <property type="nucleotide sequence ID" value="XM_019004504.2"/>
</dbReference>
<evidence type="ECO:0000256" key="9">
    <source>
        <dbReference type="ARBA" id="ARBA00022801"/>
    </source>
</evidence>
<dbReference type="Gene3D" id="3.10.330.10">
    <property type="match status" value="1"/>
</dbReference>
<proteinExistence type="inferred from homology"/>
<feature type="domain" description="AAA+ ATPase" evidence="16">
    <location>
        <begin position="529"/>
        <end position="667"/>
    </location>
</feature>
<name>A0A2I4HV50_JUGRE</name>
<keyword evidence="9 15" id="KW-0378">Hydrolase</keyword>
<evidence type="ECO:0000256" key="13">
    <source>
        <dbReference type="ARBA" id="ARBA00022927"/>
    </source>
</evidence>
<dbReference type="GO" id="GO:0035494">
    <property type="term" value="P:SNARE complex disassembly"/>
    <property type="evidence" value="ECO:0007669"/>
    <property type="project" value="InterPro"/>
</dbReference>
<reference evidence="18 19" key="1">
    <citation type="submission" date="2025-04" db="UniProtKB">
        <authorList>
            <consortium name="RefSeq"/>
        </authorList>
    </citation>
    <scope>IDENTIFICATION</scope>
    <source>
        <tissue evidence="18 19">Leaves</tissue>
    </source>
</reference>
<dbReference type="Gene3D" id="1.10.8.60">
    <property type="match status" value="1"/>
</dbReference>
<dbReference type="Pfam" id="PF00004">
    <property type="entry name" value="AAA"/>
    <property type="match status" value="2"/>
</dbReference>
<dbReference type="RefSeq" id="XP_018860050.1">
    <property type="nucleotide sequence ID" value="XM_019004505.2"/>
</dbReference>
<protein>
    <recommendedName>
        <fullName evidence="4 15">Vesicle-fusing ATPase</fullName>
        <ecNumber evidence="3 15">3.6.4.6</ecNumber>
    </recommendedName>
</protein>
<dbReference type="STRING" id="51240.A0A2I4HV50"/>
<dbReference type="SUPFAM" id="SSF52540">
    <property type="entry name" value="P-loop containing nucleoside triphosphate hydrolases"/>
    <property type="match status" value="2"/>
</dbReference>
<keyword evidence="5 15" id="KW-0813">Transport</keyword>
<feature type="domain" description="AAA+ ATPase" evidence="16">
    <location>
        <begin position="249"/>
        <end position="396"/>
    </location>
</feature>
<dbReference type="GO" id="GO:0046872">
    <property type="term" value="F:metal ion binding"/>
    <property type="evidence" value="ECO:0007669"/>
    <property type="project" value="UniProtKB-UniRule"/>
</dbReference>
<dbReference type="GO" id="GO:0005795">
    <property type="term" value="C:Golgi stack"/>
    <property type="evidence" value="ECO:0000318"/>
    <property type="project" value="GO_Central"/>
</dbReference>
<evidence type="ECO:0000256" key="14">
    <source>
        <dbReference type="ARBA" id="ARBA00048883"/>
    </source>
</evidence>
<comment type="cofactor">
    <cofactor evidence="15">
        <name>Mg(2+)</name>
        <dbReference type="ChEBI" id="CHEBI:18420"/>
    </cofactor>
    <text evidence="15">Binds 1 Mg(2+) ion per subunit.</text>
</comment>
<dbReference type="Pfam" id="PF02933">
    <property type="entry name" value="CDC48_2"/>
    <property type="match status" value="1"/>
</dbReference>
<dbReference type="InterPro" id="IPR003959">
    <property type="entry name" value="ATPase_AAA_core"/>
</dbReference>
<dbReference type="GO" id="GO:0005524">
    <property type="term" value="F:ATP binding"/>
    <property type="evidence" value="ECO:0007669"/>
    <property type="project" value="UniProtKB-UniRule"/>
</dbReference>
<dbReference type="PANTHER" id="PTHR23078:SF3">
    <property type="entry name" value="VESICLE-FUSING ATPASE"/>
    <property type="match status" value="1"/>
</dbReference>
<dbReference type="Pfam" id="PF17862">
    <property type="entry name" value="AAA_lid_3"/>
    <property type="match status" value="1"/>
</dbReference>
<comment type="function">
    <text evidence="15">Required for vesicle-mediated transport. Catalyzes the fusion of transport vesicles within the Golgi cisternae. Is also required for transport from the endoplasmic reticulum to the Golgi stack. Seems to function as a fusion protein required for the delivery of cargo proteins to all compartments of the Golgi stack independent of vesicle origin.</text>
</comment>
<dbReference type="InterPro" id="IPR003960">
    <property type="entry name" value="ATPase_AAA_CS"/>
</dbReference>